<dbReference type="PANTHER" id="PTHR33528:SF15">
    <property type="entry name" value="OS08G0156000 PROTEIN"/>
    <property type="match status" value="1"/>
</dbReference>
<protein>
    <submittedName>
        <fullName evidence="4">Uncharacterized protein</fullName>
    </submittedName>
</protein>
<evidence type="ECO:0000313" key="5">
    <source>
        <dbReference type="Proteomes" id="UP000324897"/>
    </source>
</evidence>
<accession>A0A5J9W2C8</accession>
<organism evidence="4 5">
    <name type="scientific">Eragrostis curvula</name>
    <name type="common">weeping love grass</name>
    <dbReference type="NCBI Taxonomy" id="38414"/>
    <lineage>
        <taxon>Eukaryota</taxon>
        <taxon>Viridiplantae</taxon>
        <taxon>Streptophyta</taxon>
        <taxon>Embryophyta</taxon>
        <taxon>Tracheophyta</taxon>
        <taxon>Spermatophyta</taxon>
        <taxon>Magnoliopsida</taxon>
        <taxon>Liliopsida</taxon>
        <taxon>Poales</taxon>
        <taxon>Poaceae</taxon>
        <taxon>PACMAD clade</taxon>
        <taxon>Chloridoideae</taxon>
        <taxon>Eragrostideae</taxon>
        <taxon>Eragrostidinae</taxon>
        <taxon>Eragrostis</taxon>
    </lineage>
</organism>
<feature type="region of interest" description="Disordered" evidence="1">
    <location>
        <begin position="48"/>
        <end position="74"/>
    </location>
</feature>
<name>A0A5J9W2C8_9POAL</name>
<comment type="caution">
    <text evidence="4">The sequence shown here is derived from an EMBL/GenBank/DDBJ whole genome shotgun (WGS) entry which is preliminary data.</text>
</comment>
<dbReference type="InterPro" id="IPR027854">
    <property type="entry name" value="STMP1"/>
</dbReference>
<keyword evidence="2" id="KW-0732">Signal</keyword>
<dbReference type="Pfam" id="PF15054">
    <property type="entry name" value="DUF4535"/>
    <property type="match status" value="1"/>
</dbReference>
<dbReference type="OrthoDB" id="2012160at2759"/>
<dbReference type="EMBL" id="RWGY01000005">
    <property type="protein sequence ID" value="TVU42839.1"/>
    <property type="molecule type" value="Genomic_DNA"/>
</dbReference>
<evidence type="ECO:0000256" key="1">
    <source>
        <dbReference type="SAM" id="MobiDB-lite"/>
    </source>
</evidence>
<sequence>MGRMLRLLFPFLAGVYVAQNYNLPDLRRLASRGIDAAKHFEEAYRKKKPDAAAAAGTSGSRKKVQRLDMDDDDE</sequence>
<dbReference type="PANTHER" id="PTHR33528">
    <property type="entry name" value="OS07G0239500 PROTEIN"/>
    <property type="match status" value="1"/>
</dbReference>
<dbReference type="Gramene" id="TVU42839">
    <property type="protein sequence ID" value="TVU42839"/>
    <property type="gene ID" value="EJB05_09262"/>
</dbReference>
<evidence type="ECO:0000256" key="2">
    <source>
        <dbReference type="SAM" id="SignalP"/>
    </source>
</evidence>
<dbReference type="EMBL" id="RWGY01000005">
    <property type="protein sequence ID" value="TVU42882.1"/>
    <property type="molecule type" value="Genomic_DNA"/>
</dbReference>
<feature type="chain" id="PRO_5036146029" evidence="2">
    <location>
        <begin position="21"/>
        <end position="74"/>
    </location>
</feature>
<evidence type="ECO:0000313" key="3">
    <source>
        <dbReference type="EMBL" id="TVU42839.1"/>
    </source>
</evidence>
<evidence type="ECO:0000313" key="4">
    <source>
        <dbReference type="EMBL" id="TVU42882.1"/>
    </source>
</evidence>
<gene>
    <name evidence="3" type="ORF">EJB05_09262</name>
    <name evidence="4" type="ORF">EJB05_09305</name>
</gene>
<keyword evidence="5" id="KW-1185">Reference proteome</keyword>
<dbReference type="Proteomes" id="UP000324897">
    <property type="component" value="Unassembled WGS sequence"/>
</dbReference>
<feature type="signal peptide" evidence="2">
    <location>
        <begin position="1"/>
        <end position="20"/>
    </location>
</feature>
<feature type="non-terminal residue" evidence="4">
    <location>
        <position position="1"/>
    </location>
</feature>
<dbReference type="Gramene" id="TVU42882">
    <property type="protein sequence ID" value="TVU42882"/>
    <property type="gene ID" value="EJB05_09305"/>
</dbReference>
<reference evidence="4 5" key="1">
    <citation type="journal article" date="2019" name="Sci. Rep.">
        <title>A high-quality genome of Eragrostis curvula grass provides insights into Poaceae evolution and supports new strategies to enhance forage quality.</title>
        <authorList>
            <person name="Carballo J."/>
            <person name="Santos B.A.C.M."/>
            <person name="Zappacosta D."/>
            <person name="Garbus I."/>
            <person name="Selva J.P."/>
            <person name="Gallo C.A."/>
            <person name="Diaz A."/>
            <person name="Albertini E."/>
            <person name="Caccamo M."/>
            <person name="Echenique V."/>
        </authorList>
    </citation>
    <scope>NUCLEOTIDE SEQUENCE [LARGE SCALE GENOMIC DNA]</scope>
    <source>
        <strain evidence="5">cv. Victoria</strain>
        <tissue evidence="4">Leaf</tissue>
    </source>
</reference>
<proteinExistence type="predicted"/>
<dbReference type="AlphaFoldDB" id="A0A5J9W2C8"/>